<protein>
    <submittedName>
        <fullName evidence="1">Uncharacterized protein</fullName>
    </submittedName>
</protein>
<gene>
    <name evidence="1" type="ORF">BE18_18585</name>
</gene>
<proteinExistence type="predicted"/>
<name>A0A150RKR7_SORCE</name>
<dbReference type="AlphaFoldDB" id="A0A150RKR7"/>
<evidence type="ECO:0000313" key="2">
    <source>
        <dbReference type="Proteomes" id="UP000075515"/>
    </source>
</evidence>
<accession>A0A150RKR7</accession>
<dbReference type="EMBL" id="JEMC01003501">
    <property type="protein sequence ID" value="KYF80867.1"/>
    <property type="molecule type" value="Genomic_DNA"/>
</dbReference>
<organism evidence="1 2">
    <name type="scientific">Sorangium cellulosum</name>
    <name type="common">Polyangium cellulosum</name>
    <dbReference type="NCBI Taxonomy" id="56"/>
    <lineage>
        <taxon>Bacteria</taxon>
        <taxon>Pseudomonadati</taxon>
        <taxon>Myxococcota</taxon>
        <taxon>Polyangia</taxon>
        <taxon>Polyangiales</taxon>
        <taxon>Polyangiaceae</taxon>
        <taxon>Sorangium</taxon>
    </lineage>
</organism>
<evidence type="ECO:0000313" key="1">
    <source>
        <dbReference type="EMBL" id="KYF80867.1"/>
    </source>
</evidence>
<reference evidence="1 2" key="1">
    <citation type="submission" date="2014-02" db="EMBL/GenBank/DDBJ databases">
        <title>The small core and large imbalanced accessory genome model reveals a collaborative survival strategy of Sorangium cellulosum strains in nature.</title>
        <authorList>
            <person name="Han K."/>
            <person name="Peng R."/>
            <person name="Blom J."/>
            <person name="Li Y.-Z."/>
        </authorList>
    </citation>
    <scope>NUCLEOTIDE SEQUENCE [LARGE SCALE GENOMIC DNA]</scope>
    <source>
        <strain evidence="1 2">So0149</strain>
    </source>
</reference>
<sequence length="136" mass="15018">MLGAWLACSACAEQTGGGSPTGSASHKEKNMNLTDEFEALAGEWQQHCRQSGFSSKTSTYLDHASYRRIVALGEPVIPLIIERYRQDSLPWGFALQEITGVKMIDDPGSYKPKEVKQKWLEWWAQRASSPGGAGSR</sequence>
<comment type="caution">
    <text evidence="1">The sequence shown here is derived from an EMBL/GenBank/DDBJ whole genome shotgun (WGS) entry which is preliminary data.</text>
</comment>
<dbReference type="Proteomes" id="UP000075515">
    <property type="component" value="Unassembled WGS sequence"/>
</dbReference>